<dbReference type="EMBL" id="BAEN01000035">
    <property type="protein sequence ID" value="GAC14256.1"/>
    <property type="molecule type" value="Genomic_DNA"/>
</dbReference>
<organism evidence="1 2">
    <name type="scientific">Aliiglaciecola lipolytica E3</name>
    <dbReference type="NCBI Taxonomy" id="1127673"/>
    <lineage>
        <taxon>Bacteria</taxon>
        <taxon>Pseudomonadati</taxon>
        <taxon>Pseudomonadota</taxon>
        <taxon>Gammaproteobacteria</taxon>
        <taxon>Alteromonadales</taxon>
        <taxon>Alteromonadaceae</taxon>
        <taxon>Aliiglaciecola</taxon>
    </lineage>
</organism>
<accession>K6XRE4</accession>
<name>K6XRE4_9ALTE</name>
<dbReference type="RefSeq" id="WP_008844072.1">
    <property type="nucleotide sequence ID" value="NZ_BAEN01000035.1"/>
</dbReference>
<dbReference type="PANTHER" id="PTHR35802:SF1">
    <property type="entry name" value="PROTEASE SYNTHASE AND SPORULATION PROTEIN PAI 2"/>
    <property type="match status" value="1"/>
</dbReference>
<keyword evidence="2" id="KW-1185">Reference proteome</keyword>
<gene>
    <name evidence="1" type="primary">paiB</name>
    <name evidence="1" type="ORF">GLIP_1623</name>
</gene>
<protein>
    <submittedName>
        <fullName evidence="1">Transcriptional regulator</fullName>
    </submittedName>
</protein>
<sequence length="208" mass="23618">MFVPNKFQLTDQKLLEQFIAHNRFGVMITTDLNATHLPFMCEADENGDLCLFAHMARANPHWKNSEGSRALVVFTGPHAYISPTWYANRPAVPTWNYTAVHCYGKISLLDENDTQQSMDQLVSLYEPQLLANEQVMPEEYQQRLRKAVVGFKLVIDNIQGKEKLGQHRTTEDQLGVHTALQQSSNPVAQLLAEYMLKRNLGIGDKQSS</sequence>
<comment type="caution">
    <text evidence="1">The sequence shown here is derived from an EMBL/GenBank/DDBJ whole genome shotgun (WGS) entry which is preliminary data.</text>
</comment>
<dbReference type="PANTHER" id="PTHR35802">
    <property type="entry name" value="PROTEASE SYNTHASE AND SPORULATION PROTEIN PAI 2"/>
    <property type="match status" value="1"/>
</dbReference>
<evidence type="ECO:0000313" key="1">
    <source>
        <dbReference type="EMBL" id="GAC14256.1"/>
    </source>
</evidence>
<dbReference type="InterPro" id="IPR012349">
    <property type="entry name" value="Split_barrel_FMN-bd"/>
</dbReference>
<dbReference type="Proteomes" id="UP000006334">
    <property type="component" value="Unassembled WGS sequence"/>
</dbReference>
<dbReference type="SUPFAM" id="SSF50475">
    <property type="entry name" value="FMN-binding split barrel"/>
    <property type="match status" value="1"/>
</dbReference>
<dbReference type="OrthoDB" id="9794948at2"/>
<dbReference type="Pfam" id="PF04299">
    <property type="entry name" value="FMN_bind_2"/>
    <property type="match status" value="1"/>
</dbReference>
<evidence type="ECO:0000313" key="2">
    <source>
        <dbReference type="Proteomes" id="UP000006334"/>
    </source>
</evidence>
<dbReference type="eggNOG" id="COG2808">
    <property type="taxonomic scope" value="Bacteria"/>
</dbReference>
<proteinExistence type="predicted"/>
<dbReference type="STRING" id="1127673.GLIP_1623"/>
<dbReference type="AlphaFoldDB" id="K6XRE4"/>
<reference evidence="1 2" key="1">
    <citation type="journal article" date="2017" name="Antonie Van Leeuwenhoek">
        <title>Rhizobium rhizosphaerae sp. nov., a novel species isolated from rice rhizosphere.</title>
        <authorList>
            <person name="Zhao J.J."/>
            <person name="Zhang J."/>
            <person name="Zhang R.J."/>
            <person name="Zhang C.W."/>
            <person name="Yin H.Q."/>
            <person name="Zhang X.X."/>
        </authorList>
    </citation>
    <scope>NUCLEOTIDE SEQUENCE [LARGE SCALE GENOMIC DNA]</scope>
    <source>
        <strain evidence="1 2">E3</strain>
    </source>
</reference>
<dbReference type="InterPro" id="IPR007396">
    <property type="entry name" value="TR_PAI2-type"/>
</dbReference>
<dbReference type="PIRSF" id="PIRSF010372">
    <property type="entry name" value="PaiB"/>
    <property type="match status" value="1"/>
</dbReference>
<dbReference type="Gene3D" id="2.30.110.10">
    <property type="entry name" value="Electron Transport, Fmn-binding Protein, Chain A"/>
    <property type="match status" value="1"/>
</dbReference>